<dbReference type="GO" id="GO:0046872">
    <property type="term" value="F:metal ion binding"/>
    <property type="evidence" value="ECO:0007669"/>
    <property type="project" value="UniProtKB-KW"/>
</dbReference>
<proteinExistence type="predicted"/>
<evidence type="ECO:0000256" key="5">
    <source>
        <dbReference type="SAM" id="MobiDB-lite"/>
    </source>
</evidence>
<evidence type="ECO:0000313" key="7">
    <source>
        <dbReference type="EMBL" id="GAG63633.1"/>
    </source>
</evidence>
<keyword evidence="2" id="KW-0560">Oxidoreductase</keyword>
<dbReference type="EMBL" id="BART01005277">
    <property type="protein sequence ID" value="GAG63633.1"/>
    <property type="molecule type" value="Genomic_DNA"/>
</dbReference>
<keyword evidence="1" id="KW-0479">Metal-binding</keyword>
<organism evidence="7">
    <name type="scientific">marine sediment metagenome</name>
    <dbReference type="NCBI Taxonomy" id="412755"/>
    <lineage>
        <taxon>unclassified sequences</taxon>
        <taxon>metagenomes</taxon>
        <taxon>ecological metagenomes</taxon>
    </lineage>
</organism>
<keyword evidence="3" id="KW-0408">Iron</keyword>
<sequence length="169" mass="18917">MSEQQPSTTTFEPEITAFYCIYCGYMAADTAGVMKIQYPANVKFIRLPCSGKTDIRYLLEAFEQGADGVYVVACPIGNCHHVRGNERGHARLEHAQEILDEIGLGRERLDMFFMSGSESHKFAMAAQTMTERIRELGPNPLKNKDDDGSVKAGFPDTEDDEIGFRGRRN</sequence>
<comment type="caution">
    <text evidence="7">The sequence shown here is derived from an EMBL/GenBank/DDBJ whole genome shotgun (WGS) entry which is preliminary data.</text>
</comment>
<dbReference type="GO" id="GO:0051536">
    <property type="term" value="F:iron-sulfur cluster binding"/>
    <property type="evidence" value="ECO:0007669"/>
    <property type="project" value="UniProtKB-KW"/>
</dbReference>
<dbReference type="AlphaFoldDB" id="X0ZT72"/>
<dbReference type="GO" id="GO:0016491">
    <property type="term" value="F:oxidoreductase activity"/>
    <property type="evidence" value="ECO:0007669"/>
    <property type="project" value="UniProtKB-KW"/>
</dbReference>
<evidence type="ECO:0000259" key="6">
    <source>
        <dbReference type="Pfam" id="PF02662"/>
    </source>
</evidence>
<feature type="region of interest" description="Disordered" evidence="5">
    <location>
        <begin position="136"/>
        <end position="169"/>
    </location>
</feature>
<feature type="domain" description="F420-non-reducing hydrogenase iron-sulfur subunit D" evidence="6">
    <location>
        <begin position="15"/>
        <end position="137"/>
    </location>
</feature>
<evidence type="ECO:0000256" key="3">
    <source>
        <dbReference type="ARBA" id="ARBA00023004"/>
    </source>
</evidence>
<reference evidence="7" key="1">
    <citation type="journal article" date="2014" name="Front. Microbiol.">
        <title>High frequency of phylogenetically diverse reductive dehalogenase-homologous genes in deep subseafloor sedimentary metagenomes.</title>
        <authorList>
            <person name="Kawai M."/>
            <person name="Futagami T."/>
            <person name="Toyoda A."/>
            <person name="Takaki Y."/>
            <person name="Nishi S."/>
            <person name="Hori S."/>
            <person name="Arai W."/>
            <person name="Tsubouchi T."/>
            <person name="Morono Y."/>
            <person name="Uchiyama I."/>
            <person name="Ito T."/>
            <person name="Fujiyama A."/>
            <person name="Inagaki F."/>
            <person name="Takami H."/>
        </authorList>
    </citation>
    <scope>NUCLEOTIDE SEQUENCE</scope>
    <source>
        <strain evidence="7">Expedition CK06-06</strain>
    </source>
</reference>
<protein>
    <recommendedName>
        <fullName evidence="6">F420-non-reducing hydrogenase iron-sulfur subunit D domain-containing protein</fullName>
    </recommendedName>
</protein>
<evidence type="ECO:0000256" key="1">
    <source>
        <dbReference type="ARBA" id="ARBA00022723"/>
    </source>
</evidence>
<dbReference type="Pfam" id="PF02662">
    <property type="entry name" value="FlpD"/>
    <property type="match status" value="1"/>
</dbReference>
<keyword evidence="4" id="KW-0411">Iron-sulfur</keyword>
<gene>
    <name evidence="7" type="ORF">S01H4_12430</name>
</gene>
<accession>X0ZT72</accession>
<name>X0ZT72_9ZZZZ</name>
<dbReference type="InterPro" id="IPR003813">
    <property type="entry name" value="MvhD/FlpD"/>
</dbReference>
<evidence type="ECO:0000256" key="2">
    <source>
        <dbReference type="ARBA" id="ARBA00023002"/>
    </source>
</evidence>
<evidence type="ECO:0000256" key="4">
    <source>
        <dbReference type="ARBA" id="ARBA00023014"/>
    </source>
</evidence>